<evidence type="ECO:0000256" key="4">
    <source>
        <dbReference type="ARBA" id="ARBA00012485"/>
    </source>
</evidence>
<feature type="domain" description="HECT" evidence="20">
    <location>
        <begin position="624"/>
        <end position="952"/>
    </location>
</feature>
<feature type="region of interest" description="Disordered" evidence="19">
    <location>
        <begin position="175"/>
        <end position="212"/>
    </location>
</feature>
<evidence type="ECO:0000256" key="9">
    <source>
        <dbReference type="ARBA" id="ARBA00022771"/>
    </source>
</evidence>
<dbReference type="Gene3D" id="3.30.2160.10">
    <property type="entry name" value="Hect, E3 ligase catalytic domain"/>
    <property type="match status" value="1"/>
</dbReference>
<feature type="active site" description="Glycyl thioester intermediate" evidence="18">
    <location>
        <position position="920"/>
    </location>
</feature>
<dbReference type="Proteomes" id="UP000887568">
    <property type="component" value="Unplaced"/>
</dbReference>
<feature type="compositionally biased region" description="Basic and acidic residues" evidence="19">
    <location>
        <begin position="273"/>
        <end position="285"/>
    </location>
</feature>
<evidence type="ECO:0000256" key="17">
    <source>
        <dbReference type="ARBA" id="ARBA00077264"/>
    </source>
</evidence>
<evidence type="ECO:0000256" key="12">
    <source>
        <dbReference type="ARBA" id="ARBA00022942"/>
    </source>
</evidence>
<dbReference type="FunFam" id="3.30.2410.10:FF:000003">
    <property type="entry name" value="probable E3 ubiquitin-protein ligase HERC4 isoform X1"/>
    <property type="match status" value="1"/>
</dbReference>
<dbReference type="PANTHER" id="PTHR45700:SF8">
    <property type="entry name" value="HECT-TYPE E3 UBIQUITIN TRANSFERASE"/>
    <property type="match status" value="1"/>
</dbReference>
<evidence type="ECO:0000256" key="13">
    <source>
        <dbReference type="ARBA" id="ARBA00023108"/>
    </source>
</evidence>
<keyword evidence="8" id="KW-0479">Metal-binding</keyword>
<evidence type="ECO:0000256" key="8">
    <source>
        <dbReference type="ARBA" id="ARBA00022723"/>
    </source>
</evidence>
<keyword evidence="10 18" id="KW-0833">Ubl conjugation pathway</keyword>
<feature type="region of interest" description="Disordered" evidence="19">
    <location>
        <begin position="272"/>
        <end position="300"/>
    </location>
</feature>
<dbReference type="Gene3D" id="3.90.1750.10">
    <property type="entry name" value="Hect, E3 ligase catalytic domains"/>
    <property type="match status" value="1"/>
</dbReference>
<reference evidence="21" key="1">
    <citation type="submission" date="2022-11" db="UniProtKB">
        <authorList>
            <consortium name="EnsemblMetazoa"/>
        </authorList>
    </citation>
    <scope>IDENTIFICATION</scope>
</reference>
<dbReference type="GO" id="GO:0008270">
    <property type="term" value="F:zinc ion binding"/>
    <property type="evidence" value="ECO:0007669"/>
    <property type="project" value="UniProtKB-KW"/>
</dbReference>
<dbReference type="GO" id="GO:0005634">
    <property type="term" value="C:nucleus"/>
    <property type="evidence" value="ECO:0007669"/>
    <property type="project" value="UniProtKB-SubCell"/>
</dbReference>
<dbReference type="InterPro" id="IPR035983">
    <property type="entry name" value="Hect_E3_ubiquitin_ligase"/>
</dbReference>
<dbReference type="AlphaFoldDB" id="A0A913ZVZ2"/>
<evidence type="ECO:0000256" key="18">
    <source>
        <dbReference type="PROSITE-ProRule" id="PRU00104"/>
    </source>
</evidence>
<dbReference type="GeneID" id="119727590"/>
<proteinExistence type="predicted"/>
<dbReference type="GO" id="GO:0042752">
    <property type="term" value="P:regulation of circadian rhythm"/>
    <property type="evidence" value="ECO:0007669"/>
    <property type="project" value="UniProtKB-ARBA"/>
</dbReference>
<dbReference type="SUPFAM" id="SSF56204">
    <property type="entry name" value="Hect, E3 ligase catalytic domain"/>
    <property type="match status" value="1"/>
</dbReference>
<dbReference type="FunFam" id="3.30.2160.10:FF:000004">
    <property type="entry name" value="probable E3 ubiquitin-protein ligase HERC4 isoform X1"/>
    <property type="match status" value="1"/>
</dbReference>
<dbReference type="GO" id="GO:0030518">
    <property type="term" value="P:nuclear receptor-mediated steroid hormone signaling pathway"/>
    <property type="evidence" value="ECO:0007669"/>
    <property type="project" value="UniProtKB-ARBA"/>
</dbReference>
<comment type="catalytic activity">
    <reaction evidence="1">
        <text>S-ubiquitinyl-[E2 ubiquitin-conjugating enzyme]-L-cysteine + [acceptor protein]-L-lysine = [E2 ubiquitin-conjugating enzyme]-L-cysteine + N(6)-ubiquitinyl-[acceptor protein]-L-lysine.</text>
        <dbReference type="EC" id="2.3.2.26"/>
    </reaction>
</comment>
<dbReference type="SMART" id="SM00119">
    <property type="entry name" value="HECTc"/>
    <property type="match status" value="1"/>
</dbReference>
<evidence type="ECO:0000313" key="22">
    <source>
        <dbReference type="Proteomes" id="UP000887568"/>
    </source>
</evidence>
<dbReference type="Gene3D" id="3.30.2410.10">
    <property type="entry name" value="Hect, E3 ligase catalytic domain"/>
    <property type="match status" value="1"/>
</dbReference>
<keyword evidence="7" id="KW-0808">Transferase</keyword>
<evidence type="ECO:0000256" key="3">
    <source>
        <dbReference type="ARBA" id="ARBA00004496"/>
    </source>
</evidence>
<sequence length="952" mass="107538">MNPPKDLSLGAAEEERTSQVTQRSPATSPDDMKRAAVQKRIEQYFYQLVDGCGNEQCSNEHCASNKSSRPLSHNEAAAKAVALCKSKAQLCYQADEKNAKQAKTTHQGKKDVSGEAPTNSQGVVNRLTDTGASTSNQTPKADKGTRLVSASNEASTSSQTTRMGMDATLMATPMNDKASTSNETPKIGTAPELIGAPVKKGKSDQAPKQPDHLSEKKMLTLIDSCKKENNFSPLVRLIGEVFSSWKALNKSFLKAPFKVKTPDQEVMDLGRQLSEKEQERMIDDKEKDEDESVASGSLPTRTGDLMVDMEAVQRVYAALESLDEERVTNAMLNAIISLSQTIELDVRWVPQFENNPRFLNVFVIIMENPSLQSPEYLEVAYPSFCKAVGRLPLTAQATLARIWSRFPANNLRKKLESLQQLITCKVLTDHFGPHQRNIHDDENITAATKCMKVIFYASILGGTVHKARSTNTQEEEEMDLRELLGAVGNDNKDKKLPKEDPLTKELSTSVLDSTEPLIPFEEFYNEPLSDQIEISDDFARYKKDGFSQSGQFSFLNYPFILTPAAKNMGLYYDNRVRMYNERRLTVLNSLVQGEQFNPYLKLKVKRSTVIDDALVNLEIIAMENPSDLKKQLYVEFEGEQGVDEGGVSKEFFQLVVEDIFNPDIGMFTYNEGTKFYWFNPTSFENDRQFTLIGIVLGLAIYNNIILDIQFPMVVYRKLMGRKATFEDLEPIQPVLYNSFKCLLECEGNVEEIYMMNFVISYKDVFGNTITQNLKEDGENTPVTKENRQEFVDRYVDYSLNTLPEKQFRAFKRGFDMVTDESPLKIWFRPEEVELLVCGSRHFDFDALEEATEYDGGYTKDSTIIKDFWEIVHRMLADQKKKLLMFTTGSDRVPVGGLAKLRLIIAKNGPDSDRLPTSHTCFNVLLLPEYSSKEKLEERLLKAITHAKGFGML</sequence>
<dbReference type="InterPro" id="IPR032353">
    <property type="entry name" value="AZUL"/>
</dbReference>
<keyword evidence="14" id="KW-0539">Nucleus</keyword>
<feature type="compositionally biased region" description="Basic and acidic residues" evidence="19">
    <location>
        <begin position="201"/>
        <end position="212"/>
    </location>
</feature>
<dbReference type="GO" id="GO:0000502">
    <property type="term" value="C:proteasome complex"/>
    <property type="evidence" value="ECO:0007669"/>
    <property type="project" value="UniProtKB-KW"/>
</dbReference>
<keyword evidence="9" id="KW-0863">Zinc-finger</keyword>
<keyword evidence="5" id="KW-0963">Cytoplasm</keyword>
<organism evidence="21 22">
    <name type="scientific">Patiria miniata</name>
    <name type="common">Bat star</name>
    <name type="synonym">Asterina miniata</name>
    <dbReference type="NCBI Taxonomy" id="46514"/>
    <lineage>
        <taxon>Eukaryota</taxon>
        <taxon>Metazoa</taxon>
        <taxon>Echinodermata</taxon>
        <taxon>Eleutherozoa</taxon>
        <taxon>Asterozoa</taxon>
        <taxon>Asteroidea</taxon>
        <taxon>Valvatacea</taxon>
        <taxon>Valvatida</taxon>
        <taxon>Asterinidae</taxon>
        <taxon>Patiria</taxon>
    </lineage>
</organism>
<evidence type="ECO:0000256" key="15">
    <source>
        <dbReference type="ARBA" id="ARBA00067504"/>
    </source>
</evidence>
<keyword evidence="6" id="KW-0597">Phosphoprotein</keyword>
<dbReference type="InterPro" id="IPR042556">
    <property type="entry name" value="AZUL_sf"/>
</dbReference>
<comment type="subcellular location">
    <subcellularLocation>
        <location evidence="3">Cytoplasm</location>
    </subcellularLocation>
    <subcellularLocation>
        <location evidence="2">Nucleus</location>
    </subcellularLocation>
</comment>
<dbReference type="RefSeq" id="XP_038055460.1">
    <property type="nucleotide sequence ID" value="XM_038199532.1"/>
</dbReference>
<evidence type="ECO:0000259" key="20">
    <source>
        <dbReference type="PROSITE" id="PS50237"/>
    </source>
</evidence>
<dbReference type="PROSITE" id="PS50237">
    <property type="entry name" value="HECT"/>
    <property type="match status" value="1"/>
</dbReference>
<evidence type="ECO:0000256" key="2">
    <source>
        <dbReference type="ARBA" id="ARBA00004123"/>
    </source>
</evidence>
<dbReference type="GO" id="GO:0005737">
    <property type="term" value="C:cytoplasm"/>
    <property type="evidence" value="ECO:0007669"/>
    <property type="project" value="UniProtKB-SubCell"/>
</dbReference>
<dbReference type="OrthoDB" id="5981550at2759"/>
<dbReference type="Gene3D" id="6.10.130.10">
    <property type="entry name" value="Ubiquitin-protein ligase E3A, N-terminal zinc-binding domain (AZUL)"/>
    <property type="match status" value="1"/>
</dbReference>
<feature type="compositionally biased region" description="Polar residues" evidence="19">
    <location>
        <begin position="116"/>
        <end position="139"/>
    </location>
</feature>
<dbReference type="InterPro" id="IPR044611">
    <property type="entry name" value="E3A/B/C-like"/>
</dbReference>
<dbReference type="GO" id="GO:0061630">
    <property type="term" value="F:ubiquitin protein ligase activity"/>
    <property type="evidence" value="ECO:0007669"/>
    <property type="project" value="UniProtKB-EC"/>
</dbReference>
<dbReference type="InterPro" id="IPR000569">
    <property type="entry name" value="HECT_dom"/>
</dbReference>
<name>A0A913ZVZ2_PATMI</name>
<feature type="compositionally biased region" description="Polar residues" evidence="19">
    <location>
        <begin position="148"/>
        <end position="162"/>
    </location>
</feature>
<dbReference type="OMA" id="AHCTNAN"/>
<dbReference type="GO" id="GO:0048731">
    <property type="term" value="P:system development"/>
    <property type="evidence" value="ECO:0007669"/>
    <property type="project" value="UniProtKB-ARBA"/>
</dbReference>
<evidence type="ECO:0000256" key="6">
    <source>
        <dbReference type="ARBA" id="ARBA00022553"/>
    </source>
</evidence>
<keyword evidence="12" id="KW-0647">Proteasome</keyword>
<accession>A0A913ZVZ2</accession>
<protein>
    <recommendedName>
        <fullName evidence="15">Ubiquitin-protein ligase E3A</fullName>
        <ecNumber evidence="4">2.3.2.26</ecNumber>
    </recommendedName>
    <alternativeName>
        <fullName evidence="17">HECT-type ubiquitin transferase E3A</fullName>
    </alternativeName>
    <alternativeName>
        <fullName evidence="16">Oncogenic protein-associated protein E6-AP</fullName>
    </alternativeName>
</protein>
<dbReference type="GO" id="GO:0048511">
    <property type="term" value="P:rhythmic process"/>
    <property type="evidence" value="ECO:0007669"/>
    <property type="project" value="UniProtKB-KW"/>
</dbReference>
<evidence type="ECO:0000256" key="7">
    <source>
        <dbReference type="ARBA" id="ARBA00022679"/>
    </source>
</evidence>
<dbReference type="Pfam" id="PF16558">
    <property type="entry name" value="AZUL"/>
    <property type="match status" value="1"/>
</dbReference>
<dbReference type="Pfam" id="PF00632">
    <property type="entry name" value="HECT"/>
    <property type="match status" value="1"/>
</dbReference>
<dbReference type="GO" id="GO:0006511">
    <property type="term" value="P:ubiquitin-dependent protein catabolic process"/>
    <property type="evidence" value="ECO:0007669"/>
    <property type="project" value="UniProtKB-ARBA"/>
</dbReference>
<feature type="region of interest" description="Disordered" evidence="19">
    <location>
        <begin position="1"/>
        <end position="34"/>
    </location>
</feature>
<dbReference type="GO" id="GO:0010604">
    <property type="term" value="P:positive regulation of macromolecule metabolic process"/>
    <property type="evidence" value="ECO:0007669"/>
    <property type="project" value="UniProtKB-ARBA"/>
</dbReference>
<dbReference type="FunFam" id="3.90.1750.10:FF:000008">
    <property type="entry name" value="Putative ubiquitin-protein ligase E3A"/>
    <property type="match status" value="1"/>
</dbReference>
<evidence type="ECO:0000256" key="5">
    <source>
        <dbReference type="ARBA" id="ARBA00022490"/>
    </source>
</evidence>
<dbReference type="CDD" id="cd00078">
    <property type="entry name" value="HECTc"/>
    <property type="match status" value="1"/>
</dbReference>
<evidence type="ECO:0000256" key="10">
    <source>
        <dbReference type="ARBA" id="ARBA00022786"/>
    </source>
</evidence>
<evidence type="ECO:0000256" key="16">
    <source>
        <dbReference type="ARBA" id="ARBA00077235"/>
    </source>
</evidence>
<keyword evidence="22" id="KW-1185">Reference proteome</keyword>
<dbReference type="GO" id="GO:0080090">
    <property type="term" value="P:regulation of primary metabolic process"/>
    <property type="evidence" value="ECO:0007669"/>
    <property type="project" value="UniProtKB-ARBA"/>
</dbReference>
<keyword evidence="11" id="KW-0862">Zinc</keyword>
<dbReference type="GO" id="GO:0000209">
    <property type="term" value="P:protein polyubiquitination"/>
    <property type="evidence" value="ECO:0007669"/>
    <property type="project" value="InterPro"/>
</dbReference>
<keyword evidence="13" id="KW-0090">Biological rhythms</keyword>
<dbReference type="EnsemblMetazoa" id="XM_038199532.1">
    <property type="protein sequence ID" value="XP_038055460.1"/>
    <property type="gene ID" value="LOC119727590"/>
</dbReference>
<evidence type="ECO:0000313" key="21">
    <source>
        <dbReference type="EnsemblMetazoa" id="XP_038055460.1"/>
    </source>
</evidence>
<dbReference type="EC" id="2.3.2.26" evidence="4"/>
<dbReference type="CTD" id="7337"/>
<feature type="region of interest" description="Disordered" evidence="19">
    <location>
        <begin position="102"/>
        <end position="163"/>
    </location>
</feature>
<evidence type="ECO:0000256" key="1">
    <source>
        <dbReference type="ARBA" id="ARBA00000885"/>
    </source>
</evidence>
<dbReference type="GO" id="GO:0048513">
    <property type="term" value="P:animal organ development"/>
    <property type="evidence" value="ECO:0007669"/>
    <property type="project" value="UniProtKB-ARBA"/>
</dbReference>
<dbReference type="PANTHER" id="PTHR45700">
    <property type="entry name" value="UBIQUITIN-PROTEIN LIGASE E3C"/>
    <property type="match status" value="1"/>
</dbReference>
<feature type="compositionally biased region" description="Polar residues" evidence="19">
    <location>
        <begin position="18"/>
        <end position="27"/>
    </location>
</feature>
<evidence type="ECO:0000256" key="19">
    <source>
        <dbReference type="SAM" id="MobiDB-lite"/>
    </source>
</evidence>
<evidence type="ECO:0000256" key="11">
    <source>
        <dbReference type="ARBA" id="ARBA00022833"/>
    </source>
</evidence>
<evidence type="ECO:0000256" key="14">
    <source>
        <dbReference type="ARBA" id="ARBA00023242"/>
    </source>
</evidence>